<name>A0A0W0H7I8_PSEFL</name>
<accession>A0A0W0H7I8</accession>
<proteinExistence type="predicted"/>
<dbReference type="AlphaFoldDB" id="A0A0W0H7I8"/>
<comment type="caution">
    <text evidence="1">The sequence shown here is derived from an EMBL/GenBank/DDBJ whole genome shotgun (WGS) entry which is preliminary data.</text>
</comment>
<evidence type="ECO:0000313" key="1">
    <source>
        <dbReference type="EMBL" id="KTB56781.1"/>
    </source>
</evidence>
<dbReference type="EMBL" id="LKEF01000064">
    <property type="protein sequence ID" value="KTB56781.1"/>
    <property type="molecule type" value="Genomic_DNA"/>
</dbReference>
<gene>
    <name evidence="1" type="ORF">AO063_28980</name>
</gene>
<reference evidence="1 2" key="1">
    <citation type="submission" date="2015-09" db="EMBL/GenBank/DDBJ databases">
        <title>Genome sequence of ICMP 11288.</title>
        <authorList>
            <person name="Visnovsky S."/>
            <person name="Lu A."/>
            <person name="Panda P."/>
            <person name="Pitman A."/>
        </authorList>
    </citation>
    <scope>NUCLEOTIDE SEQUENCE [LARGE SCALE GENOMIC DNA]</scope>
    <source>
        <strain evidence="1 2">ICMP 11288</strain>
    </source>
</reference>
<dbReference type="Pfam" id="PF11251">
    <property type="entry name" value="DUF3050"/>
    <property type="match status" value="1"/>
</dbReference>
<organism evidence="1 2">
    <name type="scientific">Pseudomonas fluorescens ICMP 11288</name>
    <dbReference type="NCBI Taxonomy" id="1198309"/>
    <lineage>
        <taxon>Bacteria</taxon>
        <taxon>Pseudomonadati</taxon>
        <taxon>Pseudomonadota</taxon>
        <taxon>Gammaproteobacteria</taxon>
        <taxon>Pseudomonadales</taxon>
        <taxon>Pseudomonadaceae</taxon>
        <taxon>Pseudomonas</taxon>
    </lineage>
</organism>
<dbReference type="InterPro" id="IPR016084">
    <property type="entry name" value="Haem_Oase-like_multi-hlx"/>
</dbReference>
<dbReference type="SUPFAM" id="SSF48613">
    <property type="entry name" value="Heme oxygenase-like"/>
    <property type="match status" value="1"/>
</dbReference>
<dbReference type="Proteomes" id="UP000054197">
    <property type="component" value="Unassembled WGS sequence"/>
</dbReference>
<evidence type="ECO:0000313" key="2">
    <source>
        <dbReference type="Proteomes" id="UP000054197"/>
    </source>
</evidence>
<protein>
    <submittedName>
        <fullName evidence="1">Mangotoxin biosynthesis-involved protein MgoB</fullName>
    </submittedName>
</protein>
<sequence length="252" mass="28308">MYQLLLEQKKLQLCSHPLFAEITSLNTLQLFMEQHVFAVWDFMSLAKRLQQDLTGTQLPWLPPADPQSARLINEIVLGEESDEHPIGAHCSHFELYLEAMAETGADTTPIQRFIDLQRQGVEANTAMQMINVRPGVARFVSSTLQIALSAPTHCVAAAFLHGRESVIPSMFERILQGDVFMARQAPLFCHYLSRHIELDAQDHGPGAEQLLQRLIGADPTRQHQADETALNAIESRLGFWDDVHASLHEVQP</sequence>
<dbReference type="RefSeq" id="WP_058422456.1">
    <property type="nucleotide sequence ID" value="NZ_LKEF01000064.1"/>
</dbReference>
<dbReference type="InterPro" id="IPR024423">
    <property type="entry name" value="DUF3050"/>
</dbReference>
<dbReference type="Gene3D" id="1.20.910.10">
    <property type="entry name" value="Heme oxygenase-like"/>
    <property type="match status" value="1"/>
</dbReference>